<name>A0AAN8Q6K2_PATCE</name>
<reference evidence="4 5" key="1">
    <citation type="submission" date="2024-01" db="EMBL/GenBank/DDBJ databases">
        <title>The genome of the rayed Mediterranean limpet Patella caerulea (Linnaeus, 1758).</title>
        <authorList>
            <person name="Anh-Thu Weber A."/>
            <person name="Halstead-Nussloch G."/>
        </authorList>
    </citation>
    <scope>NUCLEOTIDE SEQUENCE [LARGE SCALE GENOMIC DNA]</scope>
    <source>
        <strain evidence="4">AATW-2023a</strain>
        <tissue evidence="4">Whole specimen</tissue>
    </source>
</reference>
<keyword evidence="3" id="KW-0732">Signal</keyword>
<feature type="transmembrane region" description="Helical" evidence="2">
    <location>
        <begin position="33"/>
        <end position="57"/>
    </location>
</feature>
<evidence type="ECO:0000256" key="1">
    <source>
        <dbReference type="SAM" id="MobiDB-lite"/>
    </source>
</evidence>
<feature type="signal peptide" evidence="3">
    <location>
        <begin position="1"/>
        <end position="17"/>
    </location>
</feature>
<gene>
    <name evidence="4" type="ORF">SNE40_000102</name>
</gene>
<proteinExistence type="predicted"/>
<protein>
    <submittedName>
        <fullName evidence="4">Uncharacterized protein</fullName>
    </submittedName>
</protein>
<feature type="chain" id="PRO_5042816609" evidence="3">
    <location>
        <begin position="18"/>
        <end position="120"/>
    </location>
</feature>
<dbReference type="Proteomes" id="UP001347796">
    <property type="component" value="Unassembled WGS sequence"/>
</dbReference>
<organism evidence="4 5">
    <name type="scientific">Patella caerulea</name>
    <name type="common">Rayed Mediterranean limpet</name>
    <dbReference type="NCBI Taxonomy" id="87958"/>
    <lineage>
        <taxon>Eukaryota</taxon>
        <taxon>Metazoa</taxon>
        <taxon>Spiralia</taxon>
        <taxon>Lophotrochozoa</taxon>
        <taxon>Mollusca</taxon>
        <taxon>Gastropoda</taxon>
        <taxon>Patellogastropoda</taxon>
        <taxon>Patelloidea</taxon>
        <taxon>Patellidae</taxon>
        <taxon>Patella</taxon>
    </lineage>
</organism>
<feature type="region of interest" description="Disordered" evidence="1">
    <location>
        <begin position="93"/>
        <end position="120"/>
    </location>
</feature>
<evidence type="ECO:0000313" key="5">
    <source>
        <dbReference type="Proteomes" id="UP001347796"/>
    </source>
</evidence>
<sequence length="120" mass="13186">MKLIILLAGCLGILARGSKMHESKSPPFDGLTLGLIVAGVVVAIVVVIVVTIGIVYFKFNKNRVKSLTKSEKKRPRATVTKDMADVPTFKKRAPFPASDQLSQPTVNKIPPVDQMEYEDY</sequence>
<evidence type="ECO:0000256" key="3">
    <source>
        <dbReference type="SAM" id="SignalP"/>
    </source>
</evidence>
<dbReference type="EMBL" id="JAZGQO010000001">
    <property type="protein sequence ID" value="KAK6194473.1"/>
    <property type="molecule type" value="Genomic_DNA"/>
</dbReference>
<comment type="caution">
    <text evidence="4">The sequence shown here is derived from an EMBL/GenBank/DDBJ whole genome shotgun (WGS) entry which is preliminary data.</text>
</comment>
<keyword evidence="5" id="KW-1185">Reference proteome</keyword>
<accession>A0AAN8Q6K2</accession>
<keyword evidence="2" id="KW-1133">Transmembrane helix</keyword>
<evidence type="ECO:0000256" key="2">
    <source>
        <dbReference type="SAM" id="Phobius"/>
    </source>
</evidence>
<keyword evidence="2" id="KW-0472">Membrane</keyword>
<dbReference type="AlphaFoldDB" id="A0AAN8Q6K2"/>
<evidence type="ECO:0000313" key="4">
    <source>
        <dbReference type="EMBL" id="KAK6194473.1"/>
    </source>
</evidence>
<keyword evidence="2" id="KW-0812">Transmembrane</keyword>